<dbReference type="GO" id="GO:0043023">
    <property type="term" value="F:ribosomal large subunit binding"/>
    <property type="evidence" value="ECO:0007669"/>
    <property type="project" value="TreeGrafter"/>
</dbReference>
<proteinExistence type="inferred from homology"/>
<evidence type="ECO:0000313" key="4">
    <source>
        <dbReference type="Proteomes" id="UP000317429"/>
    </source>
</evidence>
<keyword evidence="2" id="KW-0678">Repressor</keyword>
<accession>A0A518DHC0</accession>
<dbReference type="EMBL" id="CP036291">
    <property type="protein sequence ID" value="QDU90866.1"/>
    <property type="molecule type" value="Genomic_DNA"/>
</dbReference>
<gene>
    <name evidence="2 3" type="primary">rsfS</name>
    <name evidence="3" type="ORF">Pla175_42790</name>
</gene>
<name>A0A518DHC0_9BACT</name>
<keyword evidence="2" id="KW-0963">Cytoplasm</keyword>
<dbReference type="RefSeq" id="WP_315851499.1">
    <property type="nucleotide sequence ID" value="NZ_CP036291.1"/>
</dbReference>
<dbReference type="GO" id="GO:0042256">
    <property type="term" value="P:cytosolic ribosome assembly"/>
    <property type="evidence" value="ECO:0007669"/>
    <property type="project" value="UniProtKB-UniRule"/>
</dbReference>
<dbReference type="GO" id="GO:0090071">
    <property type="term" value="P:negative regulation of ribosome biogenesis"/>
    <property type="evidence" value="ECO:0007669"/>
    <property type="project" value="UniProtKB-UniRule"/>
</dbReference>
<dbReference type="NCBIfam" id="TIGR00090">
    <property type="entry name" value="rsfS_iojap_ybeB"/>
    <property type="match status" value="1"/>
</dbReference>
<evidence type="ECO:0000256" key="2">
    <source>
        <dbReference type="HAMAP-Rule" id="MF_01477"/>
    </source>
</evidence>
<organism evidence="3 4">
    <name type="scientific">Pirellulimonas nuda</name>
    <dbReference type="NCBI Taxonomy" id="2528009"/>
    <lineage>
        <taxon>Bacteria</taxon>
        <taxon>Pseudomonadati</taxon>
        <taxon>Planctomycetota</taxon>
        <taxon>Planctomycetia</taxon>
        <taxon>Pirellulales</taxon>
        <taxon>Lacipirellulaceae</taxon>
        <taxon>Pirellulimonas</taxon>
    </lineage>
</organism>
<dbReference type="InterPro" id="IPR004394">
    <property type="entry name" value="Iojap/RsfS/C7orf30"/>
</dbReference>
<protein>
    <recommendedName>
        <fullName evidence="2">Ribosomal silencing factor RsfS</fullName>
    </recommendedName>
</protein>
<comment type="subcellular location">
    <subcellularLocation>
        <location evidence="2">Cytoplasm</location>
    </subcellularLocation>
</comment>
<dbReference type="AlphaFoldDB" id="A0A518DHC0"/>
<dbReference type="Proteomes" id="UP000317429">
    <property type="component" value="Chromosome"/>
</dbReference>
<evidence type="ECO:0000256" key="1">
    <source>
        <dbReference type="ARBA" id="ARBA00010574"/>
    </source>
</evidence>
<dbReference type="Gene3D" id="3.30.460.10">
    <property type="entry name" value="Beta Polymerase, domain 2"/>
    <property type="match status" value="1"/>
</dbReference>
<dbReference type="PANTHER" id="PTHR21043:SF0">
    <property type="entry name" value="MITOCHONDRIAL ASSEMBLY OF RIBOSOMAL LARGE SUBUNIT PROTEIN 1"/>
    <property type="match status" value="1"/>
</dbReference>
<dbReference type="SUPFAM" id="SSF81301">
    <property type="entry name" value="Nucleotidyltransferase"/>
    <property type="match status" value="1"/>
</dbReference>
<dbReference type="GO" id="GO:0017148">
    <property type="term" value="P:negative regulation of translation"/>
    <property type="evidence" value="ECO:0007669"/>
    <property type="project" value="UniProtKB-UniRule"/>
</dbReference>
<comment type="function">
    <text evidence="2">Functions as a ribosomal silencing factor. Interacts with ribosomal protein uL14 (rplN), blocking formation of intersubunit bridge B8. Prevents association of the 30S and 50S ribosomal subunits and the formation of functional ribosomes, thus repressing translation.</text>
</comment>
<evidence type="ECO:0000313" key="3">
    <source>
        <dbReference type="EMBL" id="QDU90866.1"/>
    </source>
</evidence>
<comment type="subunit">
    <text evidence="2">Interacts with ribosomal protein uL14 (rplN).</text>
</comment>
<keyword evidence="2" id="KW-0810">Translation regulation</keyword>
<dbReference type="InterPro" id="IPR043519">
    <property type="entry name" value="NT_sf"/>
</dbReference>
<dbReference type="Pfam" id="PF02410">
    <property type="entry name" value="RsfS"/>
    <property type="match status" value="1"/>
</dbReference>
<dbReference type="GO" id="GO:0005737">
    <property type="term" value="C:cytoplasm"/>
    <property type="evidence" value="ECO:0007669"/>
    <property type="project" value="UniProtKB-SubCell"/>
</dbReference>
<dbReference type="PANTHER" id="PTHR21043">
    <property type="entry name" value="IOJAP SUPERFAMILY ORTHOLOG"/>
    <property type="match status" value="1"/>
</dbReference>
<comment type="similarity">
    <text evidence="1 2">Belongs to the Iojap/RsfS family.</text>
</comment>
<dbReference type="HAMAP" id="MF_01477">
    <property type="entry name" value="Iojap_RsfS"/>
    <property type="match status" value="1"/>
</dbReference>
<keyword evidence="4" id="KW-1185">Reference proteome</keyword>
<sequence>MSELMMEPPIAAPLTVSQESAERSLQLALSAARTAEDNRGEDVVILDMREITPVFDYFVIATGNSRRQLHAISEEIDHTLEDDLGDRRMGIEGYSESRWILLDYGNVVVHMFDEETRAFYSLEELWADAPKVPLPWHEAS</sequence>
<dbReference type="KEGG" id="pnd:Pla175_42790"/>
<reference evidence="3 4" key="1">
    <citation type="submission" date="2019-02" db="EMBL/GenBank/DDBJ databases">
        <title>Deep-cultivation of Planctomycetes and their phenomic and genomic characterization uncovers novel biology.</title>
        <authorList>
            <person name="Wiegand S."/>
            <person name="Jogler M."/>
            <person name="Boedeker C."/>
            <person name="Pinto D."/>
            <person name="Vollmers J."/>
            <person name="Rivas-Marin E."/>
            <person name="Kohn T."/>
            <person name="Peeters S.H."/>
            <person name="Heuer A."/>
            <person name="Rast P."/>
            <person name="Oberbeckmann S."/>
            <person name="Bunk B."/>
            <person name="Jeske O."/>
            <person name="Meyerdierks A."/>
            <person name="Storesund J.E."/>
            <person name="Kallscheuer N."/>
            <person name="Luecker S."/>
            <person name="Lage O.M."/>
            <person name="Pohl T."/>
            <person name="Merkel B.J."/>
            <person name="Hornburger P."/>
            <person name="Mueller R.-W."/>
            <person name="Bruemmer F."/>
            <person name="Labrenz M."/>
            <person name="Spormann A.M."/>
            <person name="Op den Camp H."/>
            <person name="Overmann J."/>
            <person name="Amann R."/>
            <person name="Jetten M.S.M."/>
            <person name="Mascher T."/>
            <person name="Medema M.H."/>
            <person name="Devos D.P."/>
            <person name="Kaster A.-K."/>
            <person name="Ovreas L."/>
            <person name="Rohde M."/>
            <person name="Galperin M.Y."/>
            <person name="Jogler C."/>
        </authorList>
    </citation>
    <scope>NUCLEOTIDE SEQUENCE [LARGE SCALE GENOMIC DNA]</scope>
    <source>
        <strain evidence="3 4">Pla175</strain>
    </source>
</reference>